<feature type="domain" description="Sm" evidence="2">
    <location>
        <begin position="188"/>
        <end position="352"/>
    </location>
</feature>
<dbReference type="CDD" id="cd01739">
    <property type="entry name" value="LSm11_M"/>
    <property type="match status" value="1"/>
</dbReference>
<protein>
    <submittedName>
        <fullName evidence="3">LSM11, U7 small nuclear RNA associated</fullName>
    </submittedName>
</protein>
<reference evidence="3" key="1">
    <citation type="submission" date="2016-05" db="EMBL/GenBank/DDBJ databases">
        <authorList>
            <person name="Lavstsen T."/>
            <person name="Jespersen J.S."/>
        </authorList>
    </citation>
    <scope>NUCLEOTIDE SEQUENCE</scope>
    <source>
        <tissue evidence="3">Brain</tissue>
    </source>
</reference>
<dbReference type="InterPro" id="IPR001163">
    <property type="entry name" value="Sm_dom_euk/arc"/>
</dbReference>
<sequence length="355" mass="39806">MCSTVRADLFRHNTGNNFPRMPRFTTTRSSVISNMEESEQKSDSRVSAAEPEPAAGADDEDDAAEKTNVCSEKFDPLRALYSPSAPPLPFPNIKCFNNVAEYESFLKGGRGRAKPENVEKRQRKAMKGVADPERIERLKMLMVNNPVSDPEEGGSGGQSRKKRRQKPQKNVLTRMPLCKGSPLGELYRCVEERIRVKVHIRTFKGLRGVCSGFVVAFDKFWNMAMVDVDETYREPLLGEAMYHEKALTISRLFEKLSLQRDSGANEAANKQETREEPNKQPANPQAAPKSRSARPAGARGDGTPESEQSRTAKSKQDKDDVSQKSHQKYGTVRTRHISQLFIRGENVILVNPQPL</sequence>
<dbReference type="InterPro" id="IPR034109">
    <property type="entry name" value="Lsm11_M"/>
</dbReference>
<feature type="region of interest" description="Disordered" evidence="1">
    <location>
        <begin position="260"/>
        <end position="331"/>
    </location>
</feature>
<evidence type="ECO:0000313" key="3">
    <source>
        <dbReference type="EMBL" id="SBR91418.1"/>
    </source>
</evidence>
<accession>A0A1A8QDK1</accession>
<organism evidence="3">
    <name type="scientific">Nothobranchius rachovii</name>
    <name type="common">bluefin notho</name>
    <dbReference type="NCBI Taxonomy" id="451742"/>
    <lineage>
        <taxon>Eukaryota</taxon>
        <taxon>Metazoa</taxon>
        <taxon>Chordata</taxon>
        <taxon>Craniata</taxon>
        <taxon>Vertebrata</taxon>
        <taxon>Euteleostomi</taxon>
        <taxon>Actinopterygii</taxon>
        <taxon>Neopterygii</taxon>
        <taxon>Teleostei</taxon>
        <taxon>Neoteleostei</taxon>
        <taxon>Acanthomorphata</taxon>
        <taxon>Ovalentaria</taxon>
        <taxon>Atherinomorphae</taxon>
        <taxon>Cyprinodontiformes</taxon>
        <taxon>Nothobranchiidae</taxon>
        <taxon>Nothobranchius</taxon>
    </lineage>
</organism>
<gene>
    <name evidence="3" type="primary">LSM11</name>
</gene>
<dbReference type="PANTHER" id="PTHR21415:SF1">
    <property type="entry name" value="U7 SNRNA-ASSOCIATED SM-LIKE PROTEIN LSM11"/>
    <property type="match status" value="1"/>
</dbReference>
<evidence type="ECO:0000256" key="1">
    <source>
        <dbReference type="SAM" id="MobiDB-lite"/>
    </source>
</evidence>
<feature type="region of interest" description="Disordered" evidence="1">
    <location>
        <begin position="143"/>
        <end position="170"/>
    </location>
</feature>
<dbReference type="AlphaFoldDB" id="A0A1A8QDK1"/>
<feature type="compositionally biased region" description="Basic and acidic residues" evidence="1">
    <location>
        <begin position="307"/>
        <end position="323"/>
    </location>
</feature>
<feature type="compositionally biased region" description="Basic and acidic residues" evidence="1">
    <location>
        <begin position="269"/>
        <end position="278"/>
    </location>
</feature>
<feature type="region of interest" description="Disordered" evidence="1">
    <location>
        <begin position="33"/>
        <end position="67"/>
    </location>
</feature>
<proteinExistence type="predicted"/>
<dbReference type="PANTHER" id="PTHR21415">
    <property type="entry name" value="U7 SNRNA-ASSOCIATED SM-LIKE PROTEIN LSM11"/>
    <property type="match status" value="1"/>
</dbReference>
<dbReference type="GO" id="GO:0005683">
    <property type="term" value="C:U7 snRNP"/>
    <property type="evidence" value="ECO:0007669"/>
    <property type="project" value="TreeGrafter"/>
</dbReference>
<feature type="compositionally biased region" description="Low complexity" evidence="1">
    <location>
        <begin position="279"/>
        <end position="289"/>
    </location>
</feature>
<dbReference type="GO" id="GO:0071209">
    <property type="term" value="F:U7 snRNA binding"/>
    <property type="evidence" value="ECO:0007669"/>
    <property type="project" value="InterPro"/>
</dbReference>
<dbReference type="InterPro" id="IPR010920">
    <property type="entry name" value="LSM_dom_sf"/>
</dbReference>
<dbReference type="SUPFAM" id="SSF50182">
    <property type="entry name" value="Sm-like ribonucleoproteins"/>
    <property type="match status" value="1"/>
</dbReference>
<reference evidence="3" key="2">
    <citation type="submission" date="2016-06" db="EMBL/GenBank/DDBJ databases">
        <title>The genome of a short-lived fish provides insights into sex chromosome evolution and the genetic control of aging.</title>
        <authorList>
            <person name="Reichwald K."/>
            <person name="Felder M."/>
            <person name="Petzold A."/>
            <person name="Koch P."/>
            <person name="Groth M."/>
            <person name="Platzer M."/>
        </authorList>
    </citation>
    <scope>NUCLEOTIDE SEQUENCE</scope>
    <source>
        <tissue evidence="3">Brain</tissue>
    </source>
</reference>
<evidence type="ECO:0000259" key="2">
    <source>
        <dbReference type="SMART" id="SM00651"/>
    </source>
</evidence>
<dbReference type="Gene3D" id="2.30.30.100">
    <property type="match status" value="1"/>
</dbReference>
<dbReference type="InterPro" id="IPR039267">
    <property type="entry name" value="Lsm11"/>
</dbReference>
<name>A0A1A8QDK1_9TELE</name>
<dbReference type="EMBL" id="HAEH01011115">
    <property type="protein sequence ID" value="SBR91418.1"/>
    <property type="molecule type" value="Transcribed_RNA"/>
</dbReference>
<dbReference type="SMART" id="SM00651">
    <property type="entry name" value="Sm"/>
    <property type="match status" value="1"/>
</dbReference>
<dbReference type="GO" id="GO:0006398">
    <property type="term" value="P:mRNA 3'-end processing by stem-loop binding and cleavage"/>
    <property type="evidence" value="ECO:0007669"/>
    <property type="project" value="TreeGrafter"/>
</dbReference>